<proteinExistence type="predicted"/>
<keyword evidence="1" id="KW-0812">Transmembrane</keyword>
<keyword evidence="2" id="KW-0496">Mitochondrion</keyword>
<protein>
    <submittedName>
        <fullName evidence="2">ATP synthase F0 subunit 8</fullName>
    </submittedName>
</protein>
<dbReference type="CTD" id="4509"/>
<name>D8KZT8_SPAAG</name>
<organism evidence="2">
    <name type="scientific">Spathius agrili</name>
    <name type="common">Emerald ash borer parasitoid</name>
    <dbReference type="NCBI Taxonomy" id="314331"/>
    <lineage>
        <taxon>Eukaryota</taxon>
        <taxon>Metazoa</taxon>
        <taxon>Ecdysozoa</taxon>
        <taxon>Arthropoda</taxon>
        <taxon>Hexapoda</taxon>
        <taxon>Insecta</taxon>
        <taxon>Pterygota</taxon>
        <taxon>Neoptera</taxon>
        <taxon>Endopterygota</taxon>
        <taxon>Hymenoptera</taxon>
        <taxon>Apocrita</taxon>
        <taxon>Ichneumonoidea</taxon>
        <taxon>Braconidae</taxon>
        <taxon>Doryctinae</taxon>
        <taxon>Spathius</taxon>
    </lineage>
</organism>
<feature type="transmembrane region" description="Helical" evidence="1">
    <location>
        <begin position="9"/>
        <end position="29"/>
    </location>
</feature>
<gene>
    <name evidence="2" type="primary">ATP8</name>
</gene>
<evidence type="ECO:0000256" key="1">
    <source>
        <dbReference type="SAM" id="Phobius"/>
    </source>
</evidence>
<keyword evidence="1" id="KW-1133">Transmembrane helix</keyword>
<keyword evidence="1" id="KW-0472">Membrane</keyword>
<dbReference type="GeneID" id="9385195"/>
<dbReference type="EMBL" id="FJ387020">
    <property type="protein sequence ID" value="ACJ06257.1"/>
    <property type="molecule type" value="Genomic_DNA"/>
</dbReference>
<sequence>MPQMSPMDWFFLMIFILLIYFMLMVYLYYVNNLIMKFDSMKLFSFKKMIKLNW</sequence>
<accession>D8KZT8</accession>
<evidence type="ECO:0000313" key="2">
    <source>
        <dbReference type="EMBL" id="ACJ06257.1"/>
    </source>
</evidence>
<reference evidence="2" key="1">
    <citation type="journal article" date="2010" name="BMC Genomics">
        <title>Comparative mitogenomics of Braconidae (Insecta: Hymenoptera) and the phylogenetic utility of mitochondrial genomes with special reference to Holometabolous insects.</title>
        <authorList>
            <person name="Wei S.J."/>
            <person name="Shi M."/>
            <person name="Sharkey M.J."/>
            <person name="van Achterberg C."/>
            <person name="Chen X.X."/>
        </authorList>
    </citation>
    <scope>NUCLEOTIDE SEQUENCE</scope>
</reference>
<dbReference type="AlphaFoldDB" id="D8KZT8"/>
<geneLocation type="mitochondrion" evidence="2"/>
<dbReference type="RefSeq" id="YP_003734783.1">
    <property type="nucleotide sequence ID" value="NC_014278.1"/>
</dbReference>